<keyword evidence="6" id="KW-0464">Manganese</keyword>
<dbReference type="PANTHER" id="PTHR12992:SF11">
    <property type="entry name" value="MITOCHONDRIAL COENZYME A DIPHOSPHATASE NUDT8"/>
    <property type="match status" value="1"/>
</dbReference>
<dbReference type="PATRIC" id="fig|320787.5.peg.3280"/>
<comment type="cofactor">
    <cofactor evidence="2">
        <name>Mg(2+)</name>
        <dbReference type="ChEBI" id="CHEBI:18420"/>
    </cofactor>
</comment>
<name>A0A0H4PH82_9BACT</name>
<dbReference type="STRING" id="320787.CA2015_3000"/>
<evidence type="ECO:0000256" key="2">
    <source>
        <dbReference type="ARBA" id="ARBA00001946"/>
    </source>
</evidence>
<comment type="cofactor">
    <cofactor evidence="1">
        <name>Mn(2+)</name>
        <dbReference type="ChEBI" id="CHEBI:29035"/>
    </cofactor>
</comment>
<evidence type="ECO:0000256" key="4">
    <source>
        <dbReference type="ARBA" id="ARBA00022801"/>
    </source>
</evidence>
<keyword evidence="9" id="KW-1185">Reference proteome</keyword>
<dbReference type="AlphaFoldDB" id="A0A0H4PH82"/>
<evidence type="ECO:0000313" key="8">
    <source>
        <dbReference type="EMBL" id="AKP52405.1"/>
    </source>
</evidence>
<evidence type="ECO:0000313" key="9">
    <source>
        <dbReference type="Proteomes" id="UP000036520"/>
    </source>
</evidence>
<protein>
    <submittedName>
        <fullName evidence="8">Putative nudix hydrolase YeaB</fullName>
    </submittedName>
</protein>
<dbReference type="KEGG" id="camu:CA2015_3000"/>
<keyword evidence="4 8" id="KW-0378">Hydrolase</keyword>
<sequence>MDFIQLVNKLTKVLEGPLPGRSAQERMAPIPLEMERFDKQQILNARKGAVLMLFCPSEDNKSIIIPFIKRATYEGVHSGQIALPGGKKDLGDTDLGETALRETEEEIGVPRKHIQILGNLSDLYIPPSNFSVRPYIGYSSFPPVFQIDEREVDRLVICKFDELTDEAIVKKKGMNLAGGTQIQAPYYEINKEVVWGATAMILSEFLTLLKKIE</sequence>
<evidence type="ECO:0000256" key="1">
    <source>
        <dbReference type="ARBA" id="ARBA00001936"/>
    </source>
</evidence>
<dbReference type="EMBL" id="CP012040">
    <property type="protein sequence ID" value="AKP52405.1"/>
    <property type="molecule type" value="Genomic_DNA"/>
</dbReference>
<evidence type="ECO:0000256" key="6">
    <source>
        <dbReference type="ARBA" id="ARBA00023211"/>
    </source>
</evidence>
<dbReference type="SUPFAM" id="SSF55811">
    <property type="entry name" value="Nudix"/>
    <property type="match status" value="1"/>
</dbReference>
<dbReference type="Pfam" id="PF00293">
    <property type="entry name" value="NUDIX"/>
    <property type="match status" value="1"/>
</dbReference>
<dbReference type="GO" id="GO:0010945">
    <property type="term" value="F:coenzyme A diphosphatase activity"/>
    <property type="evidence" value="ECO:0007669"/>
    <property type="project" value="InterPro"/>
</dbReference>
<keyword evidence="3" id="KW-0479">Metal-binding</keyword>
<feature type="domain" description="Nudix hydrolase" evidence="7">
    <location>
        <begin position="44"/>
        <end position="180"/>
    </location>
</feature>
<dbReference type="Proteomes" id="UP000036520">
    <property type="component" value="Chromosome"/>
</dbReference>
<reference evidence="8 9" key="1">
    <citation type="submission" date="2015-07" db="EMBL/GenBank/DDBJ databases">
        <authorList>
            <person name="Kim K.M."/>
        </authorList>
    </citation>
    <scope>NUCLEOTIDE SEQUENCE [LARGE SCALE GENOMIC DNA]</scope>
    <source>
        <strain evidence="8 9">KCTC 12363</strain>
    </source>
</reference>
<dbReference type="PROSITE" id="PS51462">
    <property type="entry name" value="NUDIX"/>
    <property type="match status" value="1"/>
</dbReference>
<keyword evidence="5" id="KW-0460">Magnesium</keyword>
<evidence type="ECO:0000256" key="3">
    <source>
        <dbReference type="ARBA" id="ARBA00022723"/>
    </source>
</evidence>
<gene>
    <name evidence="8" type="ORF">CA2015_3000</name>
</gene>
<proteinExistence type="predicted"/>
<dbReference type="CDD" id="cd03426">
    <property type="entry name" value="NUDIX_CoAse_Nudt7"/>
    <property type="match status" value="1"/>
</dbReference>
<dbReference type="InterPro" id="IPR045121">
    <property type="entry name" value="CoAse"/>
</dbReference>
<evidence type="ECO:0000256" key="5">
    <source>
        <dbReference type="ARBA" id="ARBA00022842"/>
    </source>
</evidence>
<accession>A0A0H4PH82</accession>
<evidence type="ECO:0000259" key="7">
    <source>
        <dbReference type="PROSITE" id="PS51462"/>
    </source>
</evidence>
<dbReference type="OrthoDB" id="9802805at2"/>
<organism evidence="8 9">
    <name type="scientific">Cyclobacterium amurskyense</name>
    <dbReference type="NCBI Taxonomy" id="320787"/>
    <lineage>
        <taxon>Bacteria</taxon>
        <taxon>Pseudomonadati</taxon>
        <taxon>Bacteroidota</taxon>
        <taxon>Cytophagia</taxon>
        <taxon>Cytophagales</taxon>
        <taxon>Cyclobacteriaceae</taxon>
        <taxon>Cyclobacterium</taxon>
    </lineage>
</organism>
<dbReference type="RefSeq" id="WP_048642625.1">
    <property type="nucleotide sequence ID" value="NZ_CAXBGM010000001.1"/>
</dbReference>
<dbReference type="InterPro" id="IPR015797">
    <property type="entry name" value="NUDIX_hydrolase-like_dom_sf"/>
</dbReference>
<dbReference type="GO" id="GO:0046872">
    <property type="term" value="F:metal ion binding"/>
    <property type="evidence" value="ECO:0007669"/>
    <property type="project" value="UniProtKB-KW"/>
</dbReference>
<dbReference type="InterPro" id="IPR000086">
    <property type="entry name" value="NUDIX_hydrolase_dom"/>
</dbReference>
<dbReference type="PANTHER" id="PTHR12992">
    <property type="entry name" value="NUDIX HYDROLASE"/>
    <property type="match status" value="1"/>
</dbReference>
<dbReference type="Gene3D" id="3.90.79.10">
    <property type="entry name" value="Nucleoside Triphosphate Pyrophosphohydrolase"/>
    <property type="match status" value="1"/>
</dbReference>